<sequence>MGIGLDATPSQVSLLFTGCLPVTAVAMLVVGRVSSVLGAKRTLVAGLAIIVLFAASAGLSGSIDGIVGFRAGWDLGNALFIATGNAAEIADAARATVQAHLDRLAARGMAADGRILTSVGDHAAAGRALARHAAAMDAQLVAVGRSLRGSFVQFADGSLTTALTRDAACTVVLLEPGRAPRPLTEDAFAELRAG</sequence>
<keyword evidence="1" id="KW-1133">Transmembrane helix</keyword>
<feature type="domain" description="UspA" evidence="2">
    <location>
        <begin position="98"/>
        <end position="173"/>
    </location>
</feature>
<feature type="transmembrane region" description="Helical" evidence="1">
    <location>
        <begin position="12"/>
        <end position="31"/>
    </location>
</feature>
<comment type="caution">
    <text evidence="3">The sequence shown here is derived from an EMBL/GenBank/DDBJ whole genome shotgun (WGS) entry which is preliminary data.</text>
</comment>
<accession>A0ABN1RJ45</accession>
<dbReference type="RefSeq" id="WP_344243033.1">
    <property type="nucleotide sequence ID" value="NZ_BAAAHH010000020.1"/>
</dbReference>
<reference evidence="3 4" key="1">
    <citation type="journal article" date="2019" name="Int. J. Syst. Evol. Microbiol.">
        <title>The Global Catalogue of Microorganisms (GCM) 10K type strain sequencing project: providing services to taxonomists for standard genome sequencing and annotation.</title>
        <authorList>
            <consortium name="The Broad Institute Genomics Platform"/>
            <consortium name="The Broad Institute Genome Sequencing Center for Infectious Disease"/>
            <person name="Wu L."/>
            <person name="Ma J."/>
        </authorList>
    </citation>
    <scope>NUCLEOTIDE SEQUENCE [LARGE SCALE GENOMIC DNA]</scope>
    <source>
        <strain evidence="3 4">JCM 10696</strain>
    </source>
</reference>
<keyword evidence="4" id="KW-1185">Reference proteome</keyword>
<organism evidence="3 4">
    <name type="scientific">Actinocorallia libanotica</name>
    <dbReference type="NCBI Taxonomy" id="46162"/>
    <lineage>
        <taxon>Bacteria</taxon>
        <taxon>Bacillati</taxon>
        <taxon>Actinomycetota</taxon>
        <taxon>Actinomycetes</taxon>
        <taxon>Streptosporangiales</taxon>
        <taxon>Thermomonosporaceae</taxon>
        <taxon>Actinocorallia</taxon>
    </lineage>
</organism>
<dbReference type="SUPFAM" id="SSF52402">
    <property type="entry name" value="Adenine nucleotide alpha hydrolases-like"/>
    <property type="match status" value="1"/>
</dbReference>
<evidence type="ECO:0000313" key="4">
    <source>
        <dbReference type="Proteomes" id="UP001500665"/>
    </source>
</evidence>
<feature type="transmembrane region" description="Helical" evidence="1">
    <location>
        <begin position="43"/>
        <end position="63"/>
    </location>
</feature>
<name>A0ABN1RJ45_9ACTN</name>
<dbReference type="PANTHER" id="PTHR43683:SF1">
    <property type="entry name" value="MULTIDRUG EFFLUX PROTEIN YFMO"/>
    <property type="match status" value="1"/>
</dbReference>
<evidence type="ECO:0000256" key="1">
    <source>
        <dbReference type="SAM" id="Phobius"/>
    </source>
</evidence>
<dbReference type="InterPro" id="IPR036259">
    <property type="entry name" value="MFS_trans_sf"/>
</dbReference>
<dbReference type="PANTHER" id="PTHR43683">
    <property type="entry name" value="MULTIDRUG EFFLUX PROTEIN YFMO"/>
    <property type="match status" value="1"/>
</dbReference>
<dbReference type="Proteomes" id="UP001500665">
    <property type="component" value="Unassembled WGS sequence"/>
</dbReference>
<dbReference type="SUPFAM" id="SSF103473">
    <property type="entry name" value="MFS general substrate transporter"/>
    <property type="match status" value="1"/>
</dbReference>
<keyword evidence="1" id="KW-0812">Transmembrane</keyword>
<gene>
    <name evidence="3" type="ORF">GCM10009550_46560</name>
</gene>
<dbReference type="InterPro" id="IPR006016">
    <property type="entry name" value="UspA"/>
</dbReference>
<proteinExistence type="predicted"/>
<keyword evidence="1" id="KW-0472">Membrane</keyword>
<evidence type="ECO:0000313" key="3">
    <source>
        <dbReference type="EMBL" id="GAA0958238.1"/>
    </source>
</evidence>
<evidence type="ECO:0000259" key="2">
    <source>
        <dbReference type="Pfam" id="PF00582"/>
    </source>
</evidence>
<protein>
    <recommendedName>
        <fullName evidence="2">UspA domain-containing protein</fullName>
    </recommendedName>
</protein>
<dbReference type="Gene3D" id="1.20.1720.10">
    <property type="entry name" value="Multidrug resistance protein D"/>
    <property type="match status" value="1"/>
</dbReference>
<dbReference type="Pfam" id="PF00582">
    <property type="entry name" value="Usp"/>
    <property type="match status" value="1"/>
</dbReference>
<dbReference type="InterPro" id="IPR053200">
    <property type="entry name" value="YfmO-like"/>
</dbReference>
<dbReference type="EMBL" id="BAAAHH010000020">
    <property type="protein sequence ID" value="GAA0958238.1"/>
    <property type="molecule type" value="Genomic_DNA"/>
</dbReference>